<evidence type="ECO:0000313" key="1">
    <source>
        <dbReference type="EMBL" id="CAB4175791.1"/>
    </source>
</evidence>
<proteinExistence type="predicted"/>
<organism evidence="1">
    <name type="scientific">uncultured Caudovirales phage</name>
    <dbReference type="NCBI Taxonomy" id="2100421"/>
    <lineage>
        <taxon>Viruses</taxon>
        <taxon>Duplodnaviria</taxon>
        <taxon>Heunggongvirae</taxon>
        <taxon>Uroviricota</taxon>
        <taxon>Caudoviricetes</taxon>
        <taxon>Peduoviridae</taxon>
        <taxon>Maltschvirus</taxon>
        <taxon>Maltschvirus maltsch</taxon>
    </lineage>
</organism>
<accession>A0A6J5Q2Q2</accession>
<evidence type="ECO:0008006" key="2">
    <source>
        <dbReference type="Google" id="ProtNLM"/>
    </source>
</evidence>
<reference evidence="1" key="1">
    <citation type="submission" date="2020-05" db="EMBL/GenBank/DDBJ databases">
        <authorList>
            <person name="Chiriac C."/>
            <person name="Salcher M."/>
            <person name="Ghai R."/>
            <person name="Kavagutti S V."/>
        </authorList>
    </citation>
    <scope>NUCLEOTIDE SEQUENCE</scope>
</reference>
<sequence>MPLILSGDAGITFPVVAGSASAVQASSGRVLQVVSTTLTTGFSTTSSSMVDVTGLSTSITPSSSSSKILITVNLSMTQGTGGVVIFYQMVRNSTAIGIGTTAGATISATGAMFTADAGNHAQNFVYPSSQLLDSPATTSATTYKVQICNNSSGTAVFINKRSDNYVSAISTITVMEIAA</sequence>
<name>A0A6J5Q2Q2_9CAUD</name>
<protein>
    <recommendedName>
        <fullName evidence="2">Bacteriophage lambda, Stf, side tail fibre-repeat-2</fullName>
    </recommendedName>
</protein>
<gene>
    <name evidence="1" type="ORF">UFOVP996_19</name>
</gene>
<dbReference type="EMBL" id="LR796927">
    <property type="protein sequence ID" value="CAB4175791.1"/>
    <property type="molecule type" value="Genomic_DNA"/>
</dbReference>